<feature type="transmembrane region" description="Helical" evidence="26">
    <location>
        <begin position="281"/>
        <end position="307"/>
    </location>
</feature>
<dbReference type="GO" id="GO:0005516">
    <property type="term" value="F:calmodulin binding"/>
    <property type="evidence" value="ECO:0007669"/>
    <property type="project" value="UniProtKB-KW"/>
</dbReference>
<evidence type="ECO:0000256" key="11">
    <source>
        <dbReference type="ARBA" id="ARBA00022692"/>
    </source>
</evidence>
<dbReference type="PRINTS" id="PR01459">
    <property type="entry name" value="KCNQCHANNEL"/>
</dbReference>
<dbReference type="GO" id="GO:0051049">
    <property type="term" value="P:regulation of transport"/>
    <property type="evidence" value="ECO:0007669"/>
    <property type="project" value="UniProtKB-ARBA"/>
</dbReference>
<dbReference type="PANTHER" id="PTHR47735">
    <property type="entry name" value="POTASSIUM VOLTAGE-GATED CHANNEL SUBFAMILY KQT MEMBER 4"/>
    <property type="match status" value="1"/>
</dbReference>
<keyword evidence="14" id="KW-0112">Calmodulin-binding</keyword>
<dbReference type="EMBL" id="DYDO01000002">
    <property type="protein sequence ID" value="DBA30339.1"/>
    <property type="molecule type" value="Genomic_DNA"/>
</dbReference>
<keyword evidence="15" id="KW-0851">Voltage-gated channel</keyword>
<dbReference type="PANTHER" id="PTHR47735:SF13">
    <property type="entry name" value="POTASSIUM VOLTAGE-GATED CHANNEL SUBFAMILY KQT MEMBER 1 ISOFORM X1"/>
    <property type="match status" value="1"/>
</dbReference>
<dbReference type="Gene3D" id="1.20.120.350">
    <property type="entry name" value="Voltage-gated potassium channels. Chain C"/>
    <property type="match status" value="1"/>
</dbReference>
<feature type="transmembrane region" description="Helical" evidence="26">
    <location>
        <begin position="77"/>
        <end position="99"/>
    </location>
</feature>
<keyword evidence="12" id="KW-0256">Endoplasmic reticulum</keyword>
<dbReference type="InterPro" id="IPR005827">
    <property type="entry name" value="K_chnl_volt-dep_KCQN1"/>
</dbReference>
<dbReference type="InterPro" id="IPR003937">
    <property type="entry name" value="K_chnl_volt-dep_KCNQ"/>
</dbReference>
<dbReference type="GO" id="GO:0045121">
    <property type="term" value="C:membrane raft"/>
    <property type="evidence" value="ECO:0007669"/>
    <property type="project" value="UniProtKB-SubCell"/>
</dbReference>
<evidence type="ECO:0000256" key="16">
    <source>
        <dbReference type="ARBA" id="ARBA00022958"/>
    </source>
</evidence>
<proteinExistence type="inferred from homology"/>
<dbReference type="InterPro" id="IPR005821">
    <property type="entry name" value="Ion_trans_dom"/>
</dbReference>
<dbReference type="GO" id="GO:0030659">
    <property type="term" value="C:cytoplasmic vesicle membrane"/>
    <property type="evidence" value="ECO:0007669"/>
    <property type="project" value="UniProtKB-SubCell"/>
</dbReference>
<evidence type="ECO:0000256" key="7">
    <source>
        <dbReference type="ARBA" id="ARBA00019342"/>
    </source>
</evidence>
<keyword evidence="9" id="KW-1003">Cell membrane</keyword>
<dbReference type="GO" id="GO:0003008">
    <property type="term" value="P:system process"/>
    <property type="evidence" value="ECO:0007669"/>
    <property type="project" value="UniProtKB-ARBA"/>
</dbReference>
<dbReference type="PRINTS" id="PR01460">
    <property type="entry name" value="KCNQ1CHANNEL"/>
</dbReference>
<keyword evidence="17 26" id="KW-1133">Transmembrane helix</keyword>
<evidence type="ECO:0000259" key="28">
    <source>
        <dbReference type="Pfam" id="PF03520"/>
    </source>
</evidence>
<feature type="region of interest" description="Disordered" evidence="25">
    <location>
        <begin position="357"/>
        <end position="388"/>
    </location>
</feature>
<evidence type="ECO:0000256" key="6">
    <source>
        <dbReference type="ARBA" id="ARBA00009499"/>
    </source>
</evidence>
<dbReference type="FunFam" id="1.20.120.350:FF:000017">
    <property type="entry name" value="potassium voltage-gated channel subfamily KQT member 1"/>
    <property type="match status" value="1"/>
</dbReference>
<keyword evidence="11 26" id="KW-0812">Transmembrane</keyword>
<dbReference type="InterPro" id="IPR027359">
    <property type="entry name" value="Volt_channel_dom_sf"/>
</dbReference>
<evidence type="ECO:0000256" key="2">
    <source>
        <dbReference type="ARBA" id="ARBA00004187"/>
    </source>
</evidence>
<feature type="transmembrane region" description="Helical" evidence="26">
    <location>
        <begin position="111"/>
        <end position="131"/>
    </location>
</feature>
<comment type="catalytic activity">
    <reaction evidence="24">
        <text>K(+)(in) = K(+)(out)</text>
        <dbReference type="Rhea" id="RHEA:29463"/>
        <dbReference type="ChEBI" id="CHEBI:29103"/>
    </reaction>
</comment>
<evidence type="ECO:0000256" key="9">
    <source>
        <dbReference type="ARBA" id="ARBA00022475"/>
    </source>
</evidence>
<keyword evidence="30" id="KW-1185">Reference proteome</keyword>
<feature type="transmembrane region" description="Helical" evidence="26">
    <location>
        <begin position="152"/>
        <end position="170"/>
    </location>
</feature>
<dbReference type="Gene3D" id="1.10.287.70">
    <property type="match status" value="1"/>
</dbReference>
<dbReference type="PRINTS" id="PR00169">
    <property type="entry name" value="KCHANNEL"/>
</dbReference>
<keyword evidence="21" id="KW-0968">Cytoplasmic vesicle</keyword>
<protein>
    <recommendedName>
        <fullName evidence="7">Potassium voltage-gated channel subfamily KQT member 1</fullName>
    </recommendedName>
    <alternativeName>
        <fullName evidence="22">KQT-like 1</fullName>
    </alternativeName>
    <alternativeName>
        <fullName evidence="23">Voltage-gated potassium channel subunit Kv7.1</fullName>
    </alternativeName>
</protein>
<feature type="transmembrane region" description="Helical" evidence="26">
    <location>
        <begin position="249"/>
        <end position="269"/>
    </location>
</feature>
<evidence type="ECO:0000256" key="18">
    <source>
        <dbReference type="ARBA" id="ARBA00023065"/>
    </source>
</evidence>
<evidence type="ECO:0000256" key="12">
    <source>
        <dbReference type="ARBA" id="ARBA00022824"/>
    </source>
</evidence>
<organism evidence="29 30">
    <name type="scientific">Pyxicephalus adspersus</name>
    <name type="common">African bullfrog</name>
    <dbReference type="NCBI Taxonomy" id="30357"/>
    <lineage>
        <taxon>Eukaryota</taxon>
        <taxon>Metazoa</taxon>
        <taxon>Chordata</taxon>
        <taxon>Craniata</taxon>
        <taxon>Vertebrata</taxon>
        <taxon>Euteleostomi</taxon>
        <taxon>Amphibia</taxon>
        <taxon>Batrachia</taxon>
        <taxon>Anura</taxon>
        <taxon>Neobatrachia</taxon>
        <taxon>Ranoidea</taxon>
        <taxon>Pyxicephalidae</taxon>
        <taxon>Pyxicephalinae</taxon>
        <taxon>Pyxicephalus</taxon>
    </lineage>
</organism>
<name>A0AAV3AUT1_PYXAD</name>
<comment type="caution">
    <text evidence="29">The sequence shown here is derived from an EMBL/GenBank/DDBJ whole genome shotgun (WGS) entry which is preliminary data.</text>
</comment>
<evidence type="ECO:0000256" key="19">
    <source>
        <dbReference type="ARBA" id="ARBA00023136"/>
    </source>
</evidence>
<feature type="domain" description="Ion transport" evidence="27">
    <location>
        <begin position="80"/>
        <end position="312"/>
    </location>
</feature>
<dbReference type="GO" id="GO:0016323">
    <property type="term" value="C:basolateral plasma membrane"/>
    <property type="evidence" value="ECO:0007669"/>
    <property type="project" value="UniProtKB-SubCell"/>
</dbReference>
<comment type="similarity">
    <text evidence="6">Belongs to the potassium channel family. KQT (TC 1.A.1.15) subfamily. Kv7.1/KCNQ1 sub-subfamily.</text>
</comment>
<evidence type="ECO:0000256" key="3">
    <source>
        <dbReference type="ARBA" id="ARBA00004240"/>
    </source>
</evidence>
<dbReference type="SUPFAM" id="SSF81324">
    <property type="entry name" value="Voltage-gated potassium channels"/>
    <property type="match status" value="1"/>
</dbReference>
<evidence type="ECO:0000259" key="27">
    <source>
        <dbReference type="Pfam" id="PF00520"/>
    </source>
</evidence>
<keyword evidence="8" id="KW-0813">Transport</keyword>
<feature type="transmembrane region" description="Helical" evidence="26">
    <location>
        <begin position="216"/>
        <end position="237"/>
    </location>
</feature>
<feature type="region of interest" description="Disordered" evidence="25">
    <location>
        <begin position="436"/>
        <end position="476"/>
    </location>
</feature>
<sequence>MHYSSVSLNPDPPLNNGSGTPCSAQDPTLQVSGPAGGAKEGHTDYSPKCFYRHYLTRTSMQGDIYNFLERPSGWRCFMYHFSVFLLVLICLIFSVLSTIEHYSEFATGTLFWMEIVLVVFFGAEYLVRLWSAGCRSKYVGFKGRIRFARKPISIIDLIVVIASIIVLSVGSNGQVFATSAIRGIRFLQILRMLHVDRQGGTWRLLGSVVFIHRQELITTLYIGFLGLIFSSYFVYLAEKDAVDEEGKTGFSSYADALWWGVVTVTTIGYGDKVPQTWIGKTIASCFSVFAISFFALPAGILGSGFALKVQQKQRQKHFNRQIPAAASLIQTLWRCYAAEKSYNSTATWKIYLTPPDQSNKTMPMAGSPGSRRQNRRSRKKTKSVHEALVTPTSPTLAPLCLTPMPSGPRVSAPENALSVPHITYHHAEGDKSILNFQGTAGKNRPDESLPDISRTNSYTDDMDAMSEESPLPAATEISQLTEAHRTAVKVTRRMQYFVARRKFQQARKPYDVRDVIEQYSQGHLNMMVRIKELQRRLDHSLGKPGLFLPEKGVDKGYYTVGARLMRLEEKVMAGYI</sequence>
<comment type="subcellular location">
    <subcellularLocation>
        <location evidence="2">Basolateral cell membrane</location>
    </subcellularLocation>
    <subcellularLocation>
        <location evidence="5">Cell membrane</location>
        <topology evidence="5">Multi-pass membrane protein</topology>
    </subcellularLocation>
    <subcellularLocation>
        <location evidence="1">Cytoplasmic vesicle membrane</location>
    </subcellularLocation>
    <subcellularLocation>
        <location evidence="3">Endoplasmic reticulum</location>
    </subcellularLocation>
    <subcellularLocation>
        <location evidence="4">Membrane raft</location>
    </subcellularLocation>
</comment>
<evidence type="ECO:0000313" key="30">
    <source>
        <dbReference type="Proteomes" id="UP001181693"/>
    </source>
</evidence>
<keyword evidence="19 26" id="KW-0472">Membrane</keyword>
<dbReference type="GO" id="GO:0008076">
    <property type="term" value="C:voltage-gated potassium channel complex"/>
    <property type="evidence" value="ECO:0007669"/>
    <property type="project" value="InterPro"/>
</dbReference>
<dbReference type="InterPro" id="IPR013821">
    <property type="entry name" value="K_chnl_volt-dep_KCNQ_C"/>
</dbReference>
<dbReference type="Proteomes" id="UP001181693">
    <property type="component" value="Unassembled WGS sequence"/>
</dbReference>
<keyword evidence="18" id="KW-0406">Ion transport</keyword>
<evidence type="ECO:0000256" key="21">
    <source>
        <dbReference type="ARBA" id="ARBA00023329"/>
    </source>
</evidence>
<evidence type="ECO:0000256" key="14">
    <source>
        <dbReference type="ARBA" id="ARBA00022860"/>
    </source>
</evidence>
<evidence type="ECO:0000256" key="20">
    <source>
        <dbReference type="ARBA" id="ARBA00023303"/>
    </source>
</evidence>
<keyword evidence="16" id="KW-0630">Potassium</keyword>
<evidence type="ECO:0000256" key="17">
    <source>
        <dbReference type="ARBA" id="ARBA00022989"/>
    </source>
</evidence>
<evidence type="ECO:0000256" key="8">
    <source>
        <dbReference type="ARBA" id="ARBA00022448"/>
    </source>
</evidence>
<evidence type="ECO:0000256" key="23">
    <source>
        <dbReference type="ARBA" id="ARBA00030121"/>
    </source>
</evidence>
<dbReference type="GO" id="GO:0005249">
    <property type="term" value="F:voltage-gated potassium channel activity"/>
    <property type="evidence" value="ECO:0007669"/>
    <property type="project" value="InterPro"/>
</dbReference>
<feature type="compositionally biased region" description="Basic residues" evidence="25">
    <location>
        <begin position="372"/>
        <end position="382"/>
    </location>
</feature>
<keyword evidence="13" id="KW-0631">Potassium channel</keyword>
<dbReference type="Pfam" id="PF03520">
    <property type="entry name" value="KCNQ_channel"/>
    <property type="match status" value="1"/>
</dbReference>
<evidence type="ECO:0000256" key="22">
    <source>
        <dbReference type="ARBA" id="ARBA00029687"/>
    </source>
</evidence>
<evidence type="ECO:0000256" key="1">
    <source>
        <dbReference type="ARBA" id="ARBA00004156"/>
    </source>
</evidence>
<dbReference type="FunFam" id="1.10.287.70:FF:000113">
    <property type="entry name" value="Potassium voltage-gated channel subfamily KQT member 1"/>
    <property type="match status" value="1"/>
</dbReference>
<evidence type="ECO:0000256" key="24">
    <source>
        <dbReference type="ARBA" id="ARBA00034430"/>
    </source>
</evidence>
<evidence type="ECO:0000256" key="5">
    <source>
        <dbReference type="ARBA" id="ARBA00004651"/>
    </source>
</evidence>
<evidence type="ECO:0000256" key="25">
    <source>
        <dbReference type="SAM" id="MobiDB-lite"/>
    </source>
</evidence>
<accession>A0AAV3AUT1</accession>
<dbReference type="AlphaFoldDB" id="A0AAV3AUT1"/>
<reference evidence="29" key="1">
    <citation type="thesis" date="2020" institute="ProQuest LLC" country="789 East Eisenhower Parkway, Ann Arbor, MI, USA">
        <title>Comparative Genomics and Chromosome Evolution.</title>
        <authorList>
            <person name="Mudd A.B."/>
        </authorList>
    </citation>
    <scope>NUCLEOTIDE SEQUENCE</scope>
    <source>
        <strain evidence="29">1538</strain>
        <tissue evidence="29">Blood</tissue>
    </source>
</reference>
<evidence type="ECO:0000256" key="15">
    <source>
        <dbReference type="ARBA" id="ARBA00022882"/>
    </source>
</evidence>
<dbReference type="GO" id="GO:0005783">
    <property type="term" value="C:endoplasmic reticulum"/>
    <property type="evidence" value="ECO:0007669"/>
    <property type="project" value="UniProtKB-SubCell"/>
</dbReference>
<feature type="region of interest" description="Disordered" evidence="25">
    <location>
        <begin position="1"/>
        <end position="20"/>
    </location>
</feature>
<gene>
    <name evidence="29" type="ORF">GDO54_006336</name>
</gene>
<feature type="domain" description="Potassium channel voltage dependent KCNQ C-terminal" evidence="28">
    <location>
        <begin position="461"/>
        <end position="574"/>
    </location>
</feature>
<evidence type="ECO:0000313" key="29">
    <source>
        <dbReference type="EMBL" id="DBA30339.1"/>
    </source>
</evidence>
<dbReference type="Pfam" id="PF00520">
    <property type="entry name" value="Ion_trans"/>
    <property type="match status" value="1"/>
</dbReference>
<evidence type="ECO:0000256" key="13">
    <source>
        <dbReference type="ARBA" id="ARBA00022826"/>
    </source>
</evidence>
<dbReference type="GO" id="GO:0042391">
    <property type="term" value="P:regulation of membrane potential"/>
    <property type="evidence" value="ECO:0007669"/>
    <property type="project" value="UniProtKB-ARBA"/>
</dbReference>
<keyword evidence="10" id="KW-0633">Potassium transport</keyword>
<evidence type="ECO:0000256" key="4">
    <source>
        <dbReference type="ARBA" id="ARBA00004285"/>
    </source>
</evidence>
<dbReference type="Gene3D" id="6.10.140.1910">
    <property type="match status" value="2"/>
</dbReference>
<keyword evidence="20" id="KW-0407">Ion channel</keyword>
<evidence type="ECO:0000256" key="26">
    <source>
        <dbReference type="SAM" id="Phobius"/>
    </source>
</evidence>
<evidence type="ECO:0000256" key="10">
    <source>
        <dbReference type="ARBA" id="ARBA00022538"/>
    </source>
</evidence>